<reference evidence="3" key="1">
    <citation type="journal article" date="2015" name="Nature">
        <title>Complex archaea that bridge the gap between prokaryotes and eukaryotes.</title>
        <authorList>
            <person name="Spang A."/>
            <person name="Saw J.H."/>
            <person name="Jorgensen S.L."/>
            <person name="Zaremba-Niedzwiedzka K."/>
            <person name="Martijn J."/>
            <person name="Lind A.E."/>
            <person name="van Eijk R."/>
            <person name="Schleper C."/>
            <person name="Guy L."/>
            <person name="Ettema T.J."/>
        </authorList>
    </citation>
    <scope>NUCLEOTIDE SEQUENCE</scope>
</reference>
<sequence>MREFKINDFLTLCLEDGKTIIYVKEKKFLQCIRLAIHIPNNSIDLYENIDSIDEAADIFEKDLLENIAVEENQEIYESFISPEEEFQGHCSNLQVWYENGYNNKLLKSNLAFPLLKKLSEVGDPLAKRIFKEEIFESFLIGASRTKLYLIQEEYERFLNNQEIYSLVEQIVQSNKIIDSYLVVLKISDLESLELVNFFLKIKEVDKKLYNNFLIKLLENCSNGHIIKVISYFDNDILLANIRENRFVGKYLRGLSKYNLIENWWEINYHKKLIEEIVKKNNKIFMEKTNEVIHDVSMQELKVLIKANLLRFAKLEQNLKTDLTQILNNNYQEILQGKTKDVTIIAEILTFLKMYHGKKSWKKMAMHYNSEKFIERLKKETLRIDDKELKDKIIELLTVIDKKPQYVEFENEKFIVYKNKLSINNRHIKSITDIKNLSRLKNLKELNLISNNIEKIQGLKNLKKLKTLRLGDSNIKEIENIGHLKHLSKLQISSNPMNKNTLIKLGVQKKIK</sequence>
<comment type="caution">
    <text evidence="3">The sequence shown here is derived from an EMBL/GenBank/DDBJ whole genome shotgun (WGS) entry which is preliminary data.</text>
</comment>
<evidence type="ECO:0000256" key="2">
    <source>
        <dbReference type="ARBA" id="ARBA00022737"/>
    </source>
</evidence>
<proteinExistence type="predicted"/>
<dbReference type="EMBL" id="LAZR01015475">
    <property type="protein sequence ID" value="KKM12032.1"/>
    <property type="molecule type" value="Genomic_DNA"/>
</dbReference>
<dbReference type="PROSITE" id="PS51450">
    <property type="entry name" value="LRR"/>
    <property type="match status" value="2"/>
</dbReference>
<dbReference type="InterPro" id="IPR032675">
    <property type="entry name" value="LRR_dom_sf"/>
</dbReference>
<dbReference type="AlphaFoldDB" id="A0A0F9I0D0"/>
<dbReference type="InterPro" id="IPR050836">
    <property type="entry name" value="SDS22/Internalin_LRR"/>
</dbReference>
<organism evidence="3">
    <name type="scientific">marine sediment metagenome</name>
    <dbReference type="NCBI Taxonomy" id="412755"/>
    <lineage>
        <taxon>unclassified sequences</taxon>
        <taxon>metagenomes</taxon>
        <taxon>ecological metagenomes</taxon>
    </lineage>
</organism>
<gene>
    <name evidence="3" type="ORF">LCGC14_1720510</name>
</gene>
<evidence type="ECO:0008006" key="4">
    <source>
        <dbReference type="Google" id="ProtNLM"/>
    </source>
</evidence>
<keyword evidence="2" id="KW-0677">Repeat</keyword>
<dbReference type="PANTHER" id="PTHR46652:SF3">
    <property type="entry name" value="LEUCINE-RICH REPEAT-CONTAINING PROTEIN 9"/>
    <property type="match status" value="1"/>
</dbReference>
<dbReference type="PANTHER" id="PTHR46652">
    <property type="entry name" value="LEUCINE-RICH REPEAT AND IQ DOMAIN-CONTAINING PROTEIN 1-RELATED"/>
    <property type="match status" value="1"/>
</dbReference>
<dbReference type="SUPFAM" id="SSF52058">
    <property type="entry name" value="L domain-like"/>
    <property type="match status" value="1"/>
</dbReference>
<keyword evidence="1" id="KW-0433">Leucine-rich repeat</keyword>
<protein>
    <recommendedName>
        <fullName evidence="4">Leucine-rich repeat domain-containing protein</fullName>
    </recommendedName>
</protein>
<accession>A0A0F9I0D0</accession>
<dbReference type="Gene3D" id="3.80.10.10">
    <property type="entry name" value="Ribonuclease Inhibitor"/>
    <property type="match status" value="1"/>
</dbReference>
<evidence type="ECO:0000256" key="1">
    <source>
        <dbReference type="ARBA" id="ARBA00022614"/>
    </source>
</evidence>
<name>A0A0F9I0D0_9ZZZZ</name>
<dbReference type="InterPro" id="IPR001611">
    <property type="entry name" value="Leu-rich_rpt"/>
</dbReference>
<evidence type="ECO:0000313" key="3">
    <source>
        <dbReference type="EMBL" id="KKM12032.1"/>
    </source>
</evidence>